<dbReference type="Gene3D" id="2.120.10.80">
    <property type="entry name" value="Kelch-type beta propeller"/>
    <property type="match status" value="1"/>
</dbReference>
<evidence type="ECO:0000313" key="5">
    <source>
        <dbReference type="Proteomes" id="UP001418222"/>
    </source>
</evidence>
<dbReference type="PANTHER" id="PTHR46344">
    <property type="entry name" value="OS02G0202900 PROTEIN"/>
    <property type="match status" value="1"/>
</dbReference>
<dbReference type="InterPro" id="IPR001810">
    <property type="entry name" value="F-box_dom"/>
</dbReference>
<proteinExistence type="predicted"/>
<dbReference type="EMBL" id="JBBWWQ010000002">
    <property type="protein sequence ID" value="KAK8955093.1"/>
    <property type="molecule type" value="Genomic_DNA"/>
</dbReference>
<dbReference type="PROSITE" id="PS50181">
    <property type="entry name" value="FBOX"/>
    <property type="match status" value="1"/>
</dbReference>
<gene>
    <name evidence="4" type="ORF">KSP39_PZI002766</name>
</gene>
<reference evidence="4 5" key="1">
    <citation type="journal article" date="2022" name="Nat. Plants">
        <title>Genomes of leafy and leafless Platanthera orchids illuminate the evolution of mycoheterotrophy.</title>
        <authorList>
            <person name="Li M.H."/>
            <person name="Liu K.W."/>
            <person name="Li Z."/>
            <person name="Lu H.C."/>
            <person name="Ye Q.L."/>
            <person name="Zhang D."/>
            <person name="Wang J.Y."/>
            <person name="Li Y.F."/>
            <person name="Zhong Z.M."/>
            <person name="Liu X."/>
            <person name="Yu X."/>
            <person name="Liu D.K."/>
            <person name="Tu X.D."/>
            <person name="Liu B."/>
            <person name="Hao Y."/>
            <person name="Liao X.Y."/>
            <person name="Jiang Y.T."/>
            <person name="Sun W.H."/>
            <person name="Chen J."/>
            <person name="Chen Y.Q."/>
            <person name="Ai Y."/>
            <person name="Zhai J.W."/>
            <person name="Wu S.S."/>
            <person name="Zhou Z."/>
            <person name="Hsiao Y.Y."/>
            <person name="Wu W.L."/>
            <person name="Chen Y.Y."/>
            <person name="Lin Y.F."/>
            <person name="Hsu J.L."/>
            <person name="Li C.Y."/>
            <person name="Wang Z.W."/>
            <person name="Zhao X."/>
            <person name="Zhong W.Y."/>
            <person name="Ma X.K."/>
            <person name="Ma L."/>
            <person name="Huang J."/>
            <person name="Chen G.Z."/>
            <person name="Huang M.Z."/>
            <person name="Huang L."/>
            <person name="Peng D.H."/>
            <person name="Luo Y.B."/>
            <person name="Zou S.Q."/>
            <person name="Chen S.P."/>
            <person name="Lan S."/>
            <person name="Tsai W.C."/>
            <person name="Van de Peer Y."/>
            <person name="Liu Z.J."/>
        </authorList>
    </citation>
    <scope>NUCLEOTIDE SEQUENCE [LARGE SCALE GENOMIC DNA]</scope>
    <source>
        <strain evidence="4">Lor287</strain>
    </source>
</reference>
<dbReference type="Pfam" id="PF01344">
    <property type="entry name" value="Kelch_1"/>
    <property type="match status" value="1"/>
</dbReference>
<dbReference type="SUPFAM" id="SSF117281">
    <property type="entry name" value="Kelch motif"/>
    <property type="match status" value="1"/>
</dbReference>
<sequence length="412" mass="44107">MGESGNSRGFSWLVKSCITDSCREVSRSPVPSHCYHKDLLPSAAAAAPDSSPIFALPDDVLFECLSRVSLSSLPSLSLVCRRFALLLDSPAFIDLRRSQGRLRRTLFAICISDLGLVTAAALPIPIPIQPDLSWDTVASPISFSGDLAAGTFSQPRLAAIGRSFYLIGRGATLRYDSLTGAVSLRAPTLFLRKKFAAAVVGNRIYVSGGSTRTSSVEEYDPEANEWRVVAEAPKRRYGCVGAATGGVFYVLGGLRVGAQREEEEARDAHACAGSMDAYHVRAGMWLRVRAVVPGGGCVVGACGAGPYIYVLASHSVEVSFWRWDGKGRRGGDWMRLEPPPVAGQHRLGGAVHFACASIGDDKLSALVYSSVSHGARGMETALLVYDIRLDEWSRGPELPPGLRRAACACVEC</sequence>
<keyword evidence="2" id="KW-0677">Repeat</keyword>
<dbReference type="InterPro" id="IPR006652">
    <property type="entry name" value="Kelch_1"/>
</dbReference>
<evidence type="ECO:0000256" key="1">
    <source>
        <dbReference type="ARBA" id="ARBA00022441"/>
    </source>
</evidence>
<comment type="caution">
    <text evidence="4">The sequence shown here is derived from an EMBL/GenBank/DDBJ whole genome shotgun (WGS) entry which is preliminary data.</text>
</comment>
<dbReference type="SMART" id="SM00256">
    <property type="entry name" value="FBOX"/>
    <property type="match status" value="1"/>
</dbReference>
<dbReference type="InterPro" id="IPR036047">
    <property type="entry name" value="F-box-like_dom_sf"/>
</dbReference>
<evidence type="ECO:0000256" key="2">
    <source>
        <dbReference type="ARBA" id="ARBA00022737"/>
    </source>
</evidence>
<keyword evidence="1" id="KW-0880">Kelch repeat</keyword>
<dbReference type="SMART" id="SM00612">
    <property type="entry name" value="Kelch"/>
    <property type="match status" value="1"/>
</dbReference>
<name>A0AAP0C0D4_9ASPA</name>
<dbReference type="Pfam" id="PF00646">
    <property type="entry name" value="F-box"/>
    <property type="match status" value="1"/>
</dbReference>
<dbReference type="AlphaFoldDB" id="A0AAP0C0D4"/>
<keyword evidence="5" id="KW-1185">Reference proteome</keyword>
<feature type="domain" description="F-box" evidence="3">
    <location>
        <begin position="50"/>
        <end position="95"/>
    </location>
</feature>
<accession>A0AAP0C0D4</accession>
<dbReference type="SUPFAM" id="SSF81383">
    <property type="entry name" value="F-box domain"/>
    <property type="match status" value="1"/>
</dbReference>
<evidence type="ECO:0000313" key="4">
    <source>
        <dbReference type="EMBL" id="KAK8955093.1"/>
    </source>
</evidence>
<dbReference type="InterPro" id="IPR015915">
    <property type="entry name" value="Kelch-typ_b-propeller"/>
</dbReference>
<dbReference type="Proteomes" id="UP001418222">
    <property type="component" value="Unassembled WGS sequence"/>
</dbReference>
<organism evidence="4 5">
    <name type="scientific">Platanthera zijinensis</name>
    <dbReference type="NCBI Taxonomy" id="2320716"/>
    <lineage>
        <taxon>Eukaryota</taxon>
        <taxon>Viridiplantae</taxon>
        <taxon>Streptophyta</taxon>
        <taxon>Embryophyta</taxon>
        <taxon>Tracheophyta</taxon>
        <taxon>Spermatophyta</taxon>
        <taxon>Magnoliopsida</taxon>
        <taxon>Liliopsida</taxon>
        <taxon>Asparagales</taxon>
        <taxon>Orchidaceae</taxon>
        <taxon>Orchidoideae</taxon>
        <taxon>Orchideae</taxon>
        <taxon>Orchidinae</taxon>
        <taxon>Platanthera</taxon>
    </lineage>
</organism>
<evidence type="ECO:0000259" key="3">
    <source>
        <dbReference type="PROSITE" id="PS50181"/>
    </source>
</evidence>
<dbReference type="PANTHER" id="PTHR46344:SF16">
    <property type="entry name" value="KELCH MOTIF FAMILY PROTEIN, EXPRESSED"/>
    <property type="match status" value="1"/>
</dbReference>
<protein>
    <submittedName>
        <fullName evidence="4">F-box/kelch-repeat protein</fullName>
    </submittedName>
</protein>